<dbReference type="InterPro" id="IPR043429">
    <property type="entry name" value="ArtM/GltK/GlnP/TcyL/YhdX-like"/>
</dbReference>
<evidence type="ECO:0000313" key="12">
    <source>
        <dbReference type="EMBL" id="EHC93647.1"/>
    </source>
</evidence>
<dbReference type="CDD" id="cd06261">
    <property type="entry name" value="TM_PBP2"/>
    <property type="match status" value="1"/>
</dbReference>
<comment type="subcellular location">
    <subcellularLocation>
        <location evidence="1">Cell inner membrane</location>
        <topology evidence="1">Multi-pass membrane protein</topology>
    </subcellularLocation>
    <subcellularLocation>
        <location evidence="10">Cell membrane</location>
        <topology evidence="10">Multi-pass membrane protein</topology>
    </subcellularLocation>
</comment>
<dbReference type="NCBIfam" id="TIGR01726">
    <property type="entry name" value="HEQRo_perm_3TM"/>
    <property type="match status" value="1"/>
</dbReference>
<dbReference type="Gene3D" id="1.10.3720.10">
    <property type="entry name" value="MetI-like"/>
    <property type="match status" value="1"/>
</dbReference>
<sequence>MYEFDWSSIIPSLPYLLAGLVITLKITVTAVVVGIVWGTILAVMRLSSFTPIAWFAKAYVNVFRSIPLVMVLLWFYLIVPGFLQNVLGLSPKTDIRLISAMVAFSMFEAAYYSEIIRAGIQSISRGQSSAALALALGMTHWPAALALGMTHWQSMKLIILPQAFRAMVPLLLTQGIVLFQDTSLVYVLSLADFFRTASTIGERDGTQVEMILFAGAVYFVISLSASLLVSYLKKRTV</sequence>
<feature type="transmembrane region" description="Helical" evidence="10">
    <location>
        <begin position="62"/>
        <end position="83"/>
    </location>
</feature>
<evidence type="ECO:0000259" key="11">
    <source>
        <dbReference type="PROSITE" id="PS50928"/>
    </source>
</evidence>
<evidence type="ECO:0000256" key="1">
    <source>
        <dbReference type="ARBA" id="ARBA00004429"/>
    </source>
</evidence>
<keyword evidence="7" id="KW-0029">Amino-acid transport</keyword>
<evidence type="ECO:0000256" key="8">
    <source>
        <dbReference type="ARBA" id="ARBA00022989"/>
    </source>
</evidence>
<feature type="transmembrane region" description="Helical" evidence="10">
    <location>
        <begin position="132"/>
        <end position="149"/>
    </location>
</feature>
<accession>G5QF88</accession>
<name>G5QF88_SALRU</name>
<keyword evidence="3 10" id="KW-0813">Transport</keyword>
<dbReference type="GO" id="GO:0043190">
    <property type="term" value="C:ATP-binding cassette (ABC) transporter complex"/>
    <property type="evidence" value="ECO:0007669"/>
    <property type="project" value="InterPro"/>
</dbReference>
<evidence type="ECO:0000256" key="6">
    <source>
        <dbReference type="ARBA" id="ARBA00022692"/>
    </source>
</evidence>
<comment type="caution">
    <text evidence="12">The sequence shown here is derived from an EMBL/GenBank/DDBJ whole genome shotgun (WGS) entry which is preliminary data.</text>
</comment>
<dbReference type="EMBL" id="AFCT01000387">
    <property type="protein sequence ID" value="EHC93647.1"/>
    <property type="molecule type" value="Genomic_DNA"/>
</dbReference>
<dbReference type="Pfam" id="PF00528">
    <property type="entry name" value="BPD_transp_1"/>
    <property type="match status" value="1"/>
</dbReference>
<evidence type="ECO:0000256" key="4">
    <source>
        <dbReference type="ARBA" id="ARBA00022475"/>
    </source>
</evidence>
<dbReference type="InterPro" id="IPR035906">
    <property type="entry name" value="MetI-like_sf"/>
</dbReference>
<evidence type="ECO:0000256" key="5">
    <source>
        <dbReference type="ARBA" id="ARBA00022519"/>
    </source>
</evidence>
<keyword evidence="4" id="KW-1003">Cell membrane</keyword>
<keyword evidence="8 10" id="KW-1133">Transmembrane helix</keyword>
<dbReference type="AlphaFoldDB" id="G5QF88"/>
<dbReference type="PANTHER" id="PTHR30614:SF1">
    <property type="entry name" value="GLUTAMATE_ASPARTATE IMPORT PERMEASE PROTEIN GLTK"/>
    <property type="match status" value="1"/>
</dbReference>
<dbReference type="GO" id="GO:0022857">
    <property type="term" value="F:transmembrane transporter activity"/>
    <property type="evidence" value="ECO:0007669"/>
    <property type="project" value="InterPro"/>
</dbReference>
<dbReference type="PANTHER" id="PTHR30614">
    <property type="entry name" value="MEMBRANE COMPONENT OF AMINO ACID ABC TRANSPORTER"/>
    <property type="match status" value="1"/>
</dbReference>
<keyword evidence="9 10" id="KW-0472">Membrane</keyword>
<protein>
    <submittedName>
        <fullName evidence="12">Glutamate Aspartate transport system permease protein GltK</fullName>
    </submittedName>
</protein>
<organism evidence="12 13">
    <name type="scientific">Salmonella enterica subsp. enterica serovar Rubislaw str. A4-653</name>
    <dbReference type="NCBI Taxonomy" id="913081"/>
    <lineage>
        <taxon>Bacteria</taxon>
        <taxon>Pseudomonadati</taxon>
        <taxon>Pseudomonadota</taxon>
        <taxon>Gammaproteobacteria</taxon>
        <taxon>Enterobacterales</taxon>
        <taxon>Enterobacteriaceae</taxon>
        <taxon>Salmonella</taxon>
    </lineage>
</organism>
<reference evidence="12 13" key="1">
    <citation type="journal article" date="2011" name="BMC Genomics">
        <title>Genome sequencing reveals diversification of virulence factor content and possible host adaptation in distinct subpopulations of Salmonella enterica.</title>
        <authorList>
            <person name="den Bakker H.C."/>
            <person name="Moreno Switt A.I."/>
            <person name="Govoni G."/>
            <person name="Cummings C.A."/>
            <person name="Ranieri M.L."/>
            <person name="Degoricija L."/>
            <person name="Hoelzer K."/>
            <person name="Rodriguez-Rivera L.D."/>
            <person name="Brown S."/>
            <person name="Bolchacova E."/>
            <person name="Furtado M.R."/>
            <person name="Wiedmann M."/>
        </authorList>
    </citation>
    <scope>NUCLEOTIDE SEQUENCE [LARGE SCALE GENOMIC DNA]</scope>
    <source>
        <strain evidence="12 13">A4-653</strain>
    </source>
</reference>
<gene>
    <name evidence="12" type="ORF">LTSERUB_0997</name>
</gene>
<feature type="domain" description="ABC transmembrane type-1" evidence="11">
    <location>
        <begin position="20"/>
        <end position="229"/>
    </location>
</feature>
<feature type="transmembrane region" description="Helical" evidence="10">
    <location>
        <begin position="170"/>
        <end position="191"/>
    </location>
</feature>
<evidence type="ECO:0000313" key="13">
    <source>
        <dbReference type="Proteomes" id="UP000004903"/>
    </source>
</evidence>
<dbReference type="GO" id="GO:0006865">
    <property type="term" value="P:amino acid transport"/>
    <property type="evidence" value="ECO:0007669"/>
    <property type="project" value="UniProtKB-KW"/>
</dbReference>
<dbReference type="InterPro" id="IPR000515">
    <property type="entry name" value="MetI-like"/>
</dbReference>
<dbReference type="SUPFAM" id="SSF161098">
    <property type="entry name" value="MetI-like"/>
    <property type="match status" value="1"/>
</dbReference>
<evidence type="ECO:0000256" key="7">
    <source>
        <dbReference type="ARBA" id="ARBA00022970"/>
    </source>
</evidence>
<feature type="transmembrane region" description="Helical" evidence="10">
    <location>
        <begin position="12"/>
        <end position="42"/>
    </location>
</feature>
<proteinExistence type="inferred from homology"/>
<evidence type="ECO:0000256" key="9">
    <source>
        <dbReference type="ARBA" id="ARBA00023136"/>
    </source>
</evidence>
<evidence type="ECO:0000256" key="2">
    <source>
        <dbReference type="ARBA" id="ARBA00010072"/>
    </source>
</evidence>
<evidence type="ECO:0000256" key="3">
    <source>
        <dbReference type="ARBA" id="ARBA00022448"/>
    </source>
</evidence>
<keyword evidence="5" id="KW-0997">Cell inner membrane</keyword>
<feature type="transmembrane region" description="Helical" evidence="10">
    <location>
        <begin position="211"/>
        <end position="232"/>
    </location>
</feature>
<dbReference type="PROSITE" id="PS50928">
    <property type="entry name" value="ABC_TM1"/>
    <property type="match status" value="1"/>
</dbReference>
<comment type="similarity">
    <text evidence="2">Belongs to the binding-protein-dependent transport system permease family. HisMQ subfamily.</text>
</comment>
<dbReference type="Proteomes" id="UP000004903">
    <property type="component" value="Unassembled WGS sequence"/>
</dbReference>
<dbReference type="PATRIC" id="fig|913081.3.peg.842"/>
<dbReference type="InterPro" id="IPR010065">
    <property type="entry name" value="AA_ABC_transptr_permease_3TM"/>
</dbReference>
<feature type="transmembrane region" description="Helical" evidence="10">
    <location>
        <begin position="95"/>
        <end position="112"/>
    </location>
</feature>
<evidence type="ECO:0000256" key="10">
    <source>
        <dbReference type="RuleBase" id="RU363032"/>
    </source>
</evidence>
<keyword evidence="6 10" id="KW-0812">Transmembrane</keyword>